<comment type="caution">
    <text evidence="1">The sequence shown here is derived from an EMBL/GenBank/DDBJ whole genome shotgun (WGS) entry which is preliminary data.</text>
</comment>
<protein>
    <recommendedName>
        <fullName evidence="3">Secreted protein</fullName>
    </recommendedName>
</protein>
<dbReference type="Proteomes" id="UP001409291">
    <property type="component" value="Unassembled WGS sequence"/>
</dbReference>
<evidence type="ECO:0008006" key="3">
    <source>
        <dbReference type="Google" id="ProtNLM"/>
    </source>
</evidence>
<dbReference type="RefSeq" id="WP_346581991.1">
    <property type="nucleotide sequence ID" value="NZ_JBDJNQ010000009.1"/>
</dbReference>
<evidence type="ECO:0000313" key="1">
    <source>
        <dbReference type="EMBL" id="MEN5379228.1"/>
    </source>
</evidence>
<dbReference type="EMBL" id="JBDJNQ010000009">
    <property type="protein sequence ID" value="MEN5379228.1"/>
    <property type="molecule type" value="Genomic_DNA"/>
</dbReference>
<evidence type="ECO:0000313" key="2">
    <source>
        <dbReference type="Proteomes" id="UP001409291"/>
    </source>
</evidence>
<accession>A0ABV0BY80</accession>
<gene>
    <name evidence="1" type="ORF">ABE541_18330</name>
</gene>
<sequence length="126" mass="14760">MRAKLSILLVLAIFIQATSCTWICMGFELNKDYITTQLCINRFEPAVTCSGFCYIDKQLEKEREQQDPAPKAKQIDLNIYLPLTCFLLKSDEDFTDLRAAHFFFQRYLILEGTDRFIFKPPILFFV</sequence>
<name>A0ABV0BY80_9SPHI</name>
<proteinExistence type="predicted"/>
<reference evidence="1 2" key="1">
    <citation type="submission" date="2024-04" db="EMBL/GenBank/DDBJ databases">
        <title>WGS of bacteria from Torrens River.</title>
        <authorList>
            <person name="Wyrsch E.R."/>
            <person name="Drigo B."/>
        </authorList>
    </citation>
    <scope>NUCLEOTIDE SEQUENCE [LARGE SCALE GENOMIC DNA]</scope>
    <source>
        <strain evidence="1 2">TWI391</strain>
    </source>
</reference>
<organism evidence="1 2">
    <name type="scientific">Sphingobacterium kitahiroshimense</name>
    <dbReference type="NCBI Taxonomy" id="470446"/>
    <lineage>
        <taxon>Bacteria</taxon>
        <taxon>Pseudomonadati</taxon>
        <taxon>Bacteroidota</taxon>
        <taxon>Sphingobacteriia</taxon>
        <taxon>Sphingobacteriales</taxon>
        <taxon>Sphingobacteriaceae</taxon>
        <taxon>Sphingobacterium</taxon>
    </lineage>
</organism>
<keyword evidence="2" id="KW-1185">Reference proteome</keyword>